<evidence type="ECO:0000313" key="2">
    <source>
        <dbReference type="Proteomes" id="UP000038045"/>
    </source>
</evidence>
<sequence>MKSFVSFFIPYLLIASILLIKVKGCKVETDDNICKARCVAAGKSTGYCHRNALSLHEGLCECFDVPFKNII</sequence>
<dbReference type="AlphaFoldDB" id="A0A0N5A5V2"/>
<dbReference type="Proteomes" id="UP000038045">
    <property type="component" value="Unplaced"/>
</dbReference>
<reference evidence="3" key="1">
    <citation type="submission" date="2017-02" db="UniProtKB">
        <authorList>
            <consortium name="WormBaseParasite"/>
        </authorList>
    </citation>
    <scope>IDENTIFICATION</scope>
</reference>
<name>A0A0N5A5V2_PARTI</name>
<keyword evidence="1" id="KW-0732">Signal</keyword>
<dbReference type="WBParaSite" id="PTRK_0001711800.1">
    <property type="protein sequence ID" value="PTRK_0001711800.1"/>
    <property type="gene ID" value="PTRK_0001711800"/>
</dbReference>
<accession>A0A0N5A5V2</accession>
<keyword evidence="2" id="KW-1185">Reference proteome</keyword>
<feature type="signal peptide" evidence="1">
    <location>
        <begin position="1"/>
        <end position="24"/>
    </location>
</feature>
<protein>
    <submittedName>
        <fullName evidence="3">INVERT_DEFENSINS domain-containing protein</fullName>
    </submittedName>
</protein>
<proteinExistence type="predicted"/>
<feature type="chain" id="PRO_5005892711" evidence="1">
    <location>
        <begin position="25"/>
        <end position="71"/>
    </location>
</feature>
<evidence type="ECO:0000256" key="1">
    <source>
        <dbReference type="SAM" id="SignalP"/>
    </source>
</evidence>
<evidence type="ECO:0000313" key="3">
    <source>
        <dbReference type="WBParaSite" id="PTRK_0001711800.1"/>
    </source>
</evidence>
<organism evidence="2 3">
    <name type="scientific">Parastrongyloides trichosuri</name>
    <name type="common">Possum-specific nematode worm</name>
    <dbReference type="NCBI Taxonomy" id="131310"/>
    <lineage>
        <taxon>Eukaryota</taxon>
        <taxon>Metazoa</taxon>
        <taxon>Ecdysozoa</taxon>
        <taxon>Nematoda</taxon>
        <taxon>Chromadorea</taxon>
        <taxon>Rhabditida</taxon>
        <taxon>Tylenchina</taxon>
        <taxon>Panagrolaimomorpha</taxon>
        <taxon>Strongyloidoidea</taxon>
        <taxon>Strongyloididae</taxon>
        <taxon>Parastrongyloides</taxon>
    </lineage>
</organism>